<organism evidence="3 4">
    <name type="scientific">Stylosanthes scabra</name>
    <dbReference type="NCBI Taxonomy" id="79078"/>
    <lineage>
        <taxon>Eukaryota</taxon>
        <taxon>Viridiplantae</taxon>
        <taxon>Streptophyta</taxon>
        <taxon>Embryophyta</taxon>
        <taxon>Tracheophyta</taxon>
        <taxon>Spermatophyta</taxon>
        <taxon>Magnoliopsida</taxon>
        <taxon>eudicotyledons</taxon>
        <taxon>Gunneridae</taxon>
        <taxon>Pentapetalae</taxon>
        <taxon>rosids</taxon>
        <taxon>fabids</taxon>
        <taxon>Fabales</taxon>
        <taxon>Fabaceae</taxon>
        <taxon>Papilionoideae</taxon>
        <taxon>50 kb inversion clade</taxon>
        <taxon>dalbergioids sensu lato</taxon>
        <taxon>Dalbergieae</taxon>
        <taxon>Pterocarpus clade</taxon>
        <taxon>Stylosanthes</taxon>
    </lineage>
</organism>
<evidence type="ECO:0000256" key="1">
    <source>
        <dbReference type="SAM" id="MobiDB-lite"/>
    </source>
</evidence>
<keyword evidence="4" id="KW-1185">Reference proteome</keyword>
<accession>A0ABU6VE44</accession>
<feature type="signal peptide" evidence="2">
    <location>
        <begin position="1"/>
        <end position="29"/>
    </location>
</feature>
<comment type="caution">
    <text evidence="3">The sequence shown here is derived from an EMBL/GenBank/DDBJ whole genome shotgun (WGS) entry which is preliminary data.</text>
</comment>
<evidence type="ECO:0000313" key="4">
    <source>
        <dbReference type="Proteomes" id="UP001341840"/>
    </source>
</evidence>
<evidence type="ECO:0000313" key="3">
    <source>
        <dbReference type="EMBL" id="MED6171576.1"/>
    </source>
</evidence>
<feature type="chain" id="PRO_5047416692" description="Secreted protein" evidence="2">
    <location>
        <begin position="30"/>
        <end position="108"/>
    </location>
</feature>
<dbReference type="Proteomes" id="UP001341840">
    <property type="component" value="Unassembled WGS sequence"/>
</dbReference>
<evidence type="ECO:0008006" key="5">
    <source>
        <dbReference type="Google" id="ProtNLM"/>
    </source>
</evidence>
<reference evidence="3 4" key="1">
    <citation type="journal article" date="2023" name="Plants (Basel)">
        <title>Bridging the Gap: Combining Genomics and Transcriptomics Approaches to Understand Stylosanthes scabra, an Orphan Legume from the Brazilian Caatinga.</title>
        <authorList>
            <person name="Ferreira-Neto J.R.C."/>
            <person name="da Silva M.D."/>
            <person name="Binneck E."/>
            <person name="de Melo N.F."/>
            <person name="da Silva R.H."/>
            <person name="de Melo A.L.T.M."/>
            <person name="Pandolfi V."/>
            <person name="Bustamante F.O."/>
            <person name="Brasileiro-Vidal A.C."/>
            <person name="Benko-Iseppon A.M."/>
        </authorList>
    </citation>
    <scope>NUCLEOTIDE SEQUENCE [LARGE SCALE GENOMIC DNA]</scope>
    <source>
        <tissue evidence="3">Leaves</tissue>
    </source>
</reference>
<feature type="compositionally biased region" description="Basic and acidic residues" evidence="1">
    <location>
        <begin position="65"/>
        <end position="87"/>
    </location>
</feature>
<dbReference type="EMBL" id="JASCZI010151270">
    <property type="protein sequence ID" value="MED6171576.1"/>
    <property type="molecule type" value="Genomic_DNA"/>
</dbReference>
<name>A0ABU6VE44_9FABA</name>
<sequence length="108" mass="12509">MFGAAFGNHIQTWLGVMLVMLDMSLINLSEPWMDHVWLTPRHGSNVAWCLSLATCDLPDAMNRSSEAKERSTTEMDASSKRRKNIEGRKFKVERGEKGWRQQWPVRYP</sequence>
<gene>
    <name evidence="3" type="ORF">PIB30_041963</name>
</gene>
<feature type="region of interest" description="Disordered" evidence="1">
    <location>
        <begin position="61"/>
        <end position="87"/>
    </location>
</feature>
<keyword evidence="2" id="KW-0732">Signal</keyword>
<proteinExistence type="predicted"/>
<evidence type="ECO:0000256" key="2">
    <source>
        <dbReference type="SAM" id="SignalP"/>
    </source>
</evidence>
<protein>
    <recommendedName>
        <fullName evidence="5">Secreted protein</fullName>
    </recommendedName>
</protein>